<feature type="domain" description="HipA-like C-terminal" evidence="4">
    <location>
        <begin position="135"/>
        <end position="349"/>
    </location>
</feature>
<dbReference type="EMBL" id="JAMFTQ010000005">
    <property type="protein sequence ID" value="MCP1387702.1"/>
    <property type="molecule type" value="Genomic_DNA"/>
</dbReference>
<protein>
    <submittedName>
        <fullName evidence="6">HipA domain-containing protein</fullName>
    </submittedName>
</protein>
<comment type="similarity">
    <text evidence="1">Belongs to the HipA Ser/Thr kinase family.</text>
</comment>
<name>A0ABT1G100_9CORY</name>
<keyword evidence="7" id="KW-1185">Reference proteome</keyword>
<dbReference type="PANTHER" id="PTHR37419">
    <property type="entry name" value="SERINE/THREONINE-PROTEIN KINASE TOXIN HIPA"/>
    <property type="match status" value="1"/>
</dbReference>
<sequence>MAVADVYVANECVGYLKHLDGGRTEFAYFAGAAMQVATSLPISTEPVISHGGALPPFFSNLLPEGRRLSTLKRSVKASLDDELSLLLPVGSDTIGDVSVVPVGESPSPPRASIDLTDDLDFSSVLSEAGVVDPIALPGVQDKASARTIAAPVRGEERSYILKISPPEYPALVENEAACLDIVRAAGKGYPVVESKLVRDRHGRSGLLVSRFDRVRGTKLHVEDAAQVMGLYPSEKYDPAMEDLANALSRVSSSPLLTARSIALQVAIAWLTGNGDLHAKNISLMWDRGVIKVAPIYDVPSTIPYGDTTLALAVQGKKDNLSAKIFRAFAADIGLPPKATESVMRTALSATDGAADKIIATTDFDPRRARDLRRVLDYRRRLWL</sequence>
<evidence type="ECO:0000256" key="3">
    <source>
        <dbReference type="ARBA" id="ARBA00022777"/>
    </source>
</evidence>
<dbReference type="InterPro" id="IPR011009">
    <property type="entry name" value="Kinase-like_dom_sf"/>
</dbReference>
<evidence type="ECO:0000259" key="4">
    <source>
        <dbReference type="Pfam" id="PF07804"/>
    </source>
</evidence>
<reference evidence="6" key="1">
    <citation type="submission" date="2022-05" db="EMBL/GenBank/DDBJ databases">
        <title>Corynebacterium sp. TA-R-1 sp. nov., isolated from human feces.</title>
        <authorList>
            <person name="Shamsuzzaman M."/>
            <person name="Dahal R.H."/>
        </authorList>
    </citation>
    <scope>NUCLEOTIDE SEQUENCE</scope>
    <source>
        <strain evidence="6">TA-R-1</strain>
    </source>
</reference>
<dbReference type="InterPro" id="IPR052028">
    <property type="entry name" value="HipA_Ser/Thr_kinase"/>
</dbReference>
<organism evidence="6 7">
    <name type="scientific">Corynebacterium stercoris</name>
    <dbReference type="NCBI Taxonomy" id="2943490"/>
    <lineage>
        <taxon>Bacteria</taxon>
        <taxon>Bacillati</taxon>
        <taxon>Actinomycetota</taxon>
        <taxon>Actinomycetes</taxon>
        <taxon>Mycobacteriales</taxon>
        <taxon>Corynebacteriaceae</taxon>
        <taxon>Corynebacterium</taxon>
    </lineage>
</organism>
<dbReference type="Pfam" id="PF13657">
    <property type="entry name" value="Couple_hipA"/>
    <property type="match status" value="1"/>
</dbReference>
<evidence type="ECO:0000313" key="6">
    <source>
        <dbReference type="EMBL" id="MCP1387702.1"/>
    </source>
</evidence>
<evidence type="ECO:0000256" key="1">
    <source>
        <dbReference type="ARBA" id="ARBA00010164"/>
    </source>
</evidence>
<dbReference type="PANTHER" id="PTHR37419:SF1">
    <property type="entry name" value="SERINE_THREONINE-PROTEIN KINASE TOXIN HIPA"/>
    <property type="match status" value="1"/>
</dbReference>
<dbReference type="NCBIfam" id="TIGR03071">
    <property type="entry name" value="couple_hipA"/>
    <property type="match status" value="1"/>
</dbReference>
<keyword evidence="3" id="KW-0418">Kinase</keyword>
<dbReference type="Proteomes" id="UP001204000">
    <property type="component" value="Unassembled WGS sequence"/>
</dbReference>
<feature type="domain" description="HipA N-terminal subdomain 1" evidence="5">
    <location>
        <begin position="4"/>
        <end position="99"/>
    </location>
</feature>
<evidence type="ECO:0000259" key="5">
    <source>
        <dbReference type="Pfam" id="PF13657"/>
    </source>
</evidence>
<dbReference type="Pfam" id="PF07804">
    <property type="entry name" value="HipA_C"/>
    <property type="match status" value="1"/>
</dbReference>
<evidence type="ECO:0000256" key="2">
    <source>
        <dbReference type="ARBA" id="ARBA00022679"/>
    </source>
</evidence>
<comment type="caution">
    <text evidence="6">The sequence shown here is derived from an EMBL/GenBank/DDBJ whole genome shotgun (WGS) entry which is preliminary data.</text>
</comment>
<accession>A0ABT1G100</accession>
<dbReference type="RefSeq" id="WP_253577449.1">
    <property type="nucleotide sequence ID" value="NZ_JAMFTQ010000005.1"/>
</dbReference>
<keyword evidence="2" id="KW-0808">Transferase</keyword>
<proteinExistence type="inferred from homology"/>
<dbReference type="SUPFAM" id="SSF56112">
    <property type="entry name" value="Protein kinase-like (PK-like)"/>
    <property type="match status" value="1"/>
</dbReference>
<dbReference type="InterPro" id="IPR012893">
    <property type="entry name" value="HipA-like_C"/>
</dbReference>
<gene>
    <name evidence="6" type="ORF">M5J20_05800</name>
</gene>
<dbReference type="InterPro" id="IPR017508">
    <property type="entry name" value="HipA_N1"/>
</dbReference>
<evidence type="ECO:0000313" key="7">
    <source>
        <dbReference type="Proteomes" id="UP001204000"/>
    </source>
</evidence>